<proteinExistence type="predicted"/>
<accession>A0ABV8NYN8</accession>
<dbReference type="Proteomes" id="UP001595848">
    <property type="component" value="Unassembled WGS sequence"/>
</dbReference>
<evidence type="ECO:0000259" key="1">
    <source>
        <dbReference type="PROSITE" id="PS51352"/>
    </source>
</evidence>
<dbReference type="PANTHER" id="PTHR12151:SF25">
    <property type="entry name" value="LINALOOL DEHYDRATASE_ISOMERASE DOMAIN-CONTAINING PROTEIN"/>
    <property type="match status" value="1"/>
</dbReference>
<dbReference type="CDD" id="cd02968">
    <property type="entry name" value="SCO"/>
    <property type="match status" value="1"/>
</dbReference>
<reference evidence="3" key="1">
    <citation type="journal article" date="2019" name="Int. J. Syst. Evol. Microbiol.">
        <title>The Global Catalogue of Microorganisms (GCM) 10K type strain sequencing project: providing services to taxonomists for standard genome sequencing and annotation.</title>
        <authorList>
            <consortium name="The Broad Institute Genomics Platform"/>
            <consortium name="The Broad Institute Genome Sequencing Center for Infectious Disease"/>
            <person name="Wu L."/>
            <person name="Ma J."/>
        </authorList>
    </citation>
    <scope>NUCLEOTIDE SEQUENCE [LARGE SCALE GENOMIC DNA]</scope>
    <source>
        <strain evidence="3">LMG 24813</strain>
    </source>
</reference>
<dbReference type="RefSeq" id="WP_217963822.1">
    <property type="nucleotide sequence ID" value="NZ_JAHTBN010000002.1"/>
</dbReference>
<organism evidence="2 3">
    <name type="scientific">Candidimonas humi</name>
    <dbReference type="NCBI Taxonomy" id="683355"/>
    <lineage>
        <taxon>Bacteria</taxon>
        <taxon>Pseudomonadati</taxon>
        <taxon>Pseudomonadota</taxon>
        <taxon>Betaproteobacteria</taxon>
        <taxon>Burkholderiales</taxon>
        <taxon>Alcaligenaceae</taxon>
        <taxon>Candidimonas</taxon>
    </lineage>
</organism>
<comment type="caution">
    <text evidence="2">The sequence shown here is derived from an EMBL/GenBank/DDBJ whole genome shotgun (WGS) entry which is preliminary data.</text>
</comment>
<dbReference type="InterPro" id="IPR013766">
    <property type="entry name" value="Thioredoxin_domain"/>
</dbReference>
<dbReference type="PROSITE" id="PS51352">
    <property type="entry name" value="THIOREDOXIN_2"/>
    <property type="match status" value="1"/>
</dbReference>
<dbReference type="EMBL" id="JBHSBV010000003">
    <property type="protein sequence ID" value="MFC4201016.1"/>
    <property type="molecule type" value="Genomic_DNA"/>
</dbReference>
<evidence type="ECO:0000313" key="2">
    <source>
        <dbReference type="EMBL" id="MFC4201016.1"/>
    </source>
</evidence>
<dbReference type="Pfam" id="PF02630">
    <property type="entry name" value="SCO1-SenC"/>
    <property type="match status" value="1"/>
</dbReference>
<dbReference type="InterPro" id="IPR003782">
    <property type="entry name" value="SCO1/SenC"/>
</dbReference>
<gene>
    <name evidence="2" type="ORF">ACFOY1_08625</name>
</gene>
<dbReference type="PANTHER" id="PTHR12151">
    <property type="entry name" value="ELECTRON TRANSPORT PROTIN SCO1/SENC FAMILY MEMBER"/>
    <property type="match status" value="1"/>
</dbReference>
<keyword evidence="3" id="KW-1185">Reference proteome</keyword>
<evidence type="ECO:0000313" key="3">
    <source>
        <dbReference type="Proteomes" id="UP001595848"/>
    </source>
</evidence>
<protein>
    <submittedName>
        <fullName evidence="2">SCO family protein</fullName>
    </submittedName>
</protein>
<name>A0ABV8NYN8_9BURK</name>
<feature type="domain" description="Thioredoxin" evidence="1">
    <location>
        <begin position="36"/>
        <end position="211"/>
    </location>
</feature>
<sequence length="211" mass="22236">MFAADGADDTDGASLPGRRRMLAAMAAGVTLAALAGCKQKSAPKFQGSDISGTDIGSGMAMVDGSGQLRTLADYKGKVVVVFFGYTHCPDVCPTAMAELAQAMTLLKEDAKKVQVIMITVDPQRDTGTALNAYVKAFNPSFVGLTGTPEQLHKTAQSFKAYYAKAPGPTPEQYAMDHSSSFYIIDQQGHARVLLNGNAPAKTIAGDIQQLL</sequence>